<dbReference type="RefSeq" id="WP_019595736.1">
    <property type="nucleotide sequence ID" value="NZ_FOVA01000007.1"/>
</dbReference>
<evidence type="ECO:0000313" key="2">
    <source>
        <dbReference type="Proteomes" id="UP000255101"/>
    </source>
</evidence>
<dbReference type="AlphaFoldDB" id="A0A379CEJ3"/>
<sequence>MKTLENRIMEMMKELTEQYSLDYGNGEICHQSDTIYWTVEAPNNATIQIDCSLKEFEDLNDDEEIIRYICKKLERSLYYFDADDEFEEIWSPGFGKHNNFRPSQFFKYVD</sequence>
<gene>
    <name evidence="1" type="ORF">NCTC11460_00064</name>
</gene>
<dbReference type="Proteomes" id="UP000255101">
    <property type="component" value="Unassembled WGS sequence"/>
</dbReference>
<protein>
    <submittedName>
        <fullName evidence="1">Uncharacterized protein</fullName>
    </submittedName>
</protein>
<organism evidence="1 2">
    <name type="scientific">Peptostreptococcus anaerobius</name>
    <dbReference type="NCBI Taxonomy" id="1261"/>
    <lineage>
        <taxon>Bacteria</taxon>
        <taxon>Bacillati</taxon>
        <taxon>Bacillota</taxon>
        <taxon>Clostridia</taxon>
        <taxon>Peptostreptococcales</taxon>
        <taxon>Peptostreptococcaceae</taxon>
        <taxon>Peptostreptococcus</taxon>
    </lineage>
</organism>
<proteinExistence type="predicted"/>
<evidence type="ECO:0000313" key="1">
    <source>
        <dbReference type="EMBL" id="SUB60186.1"/>
    </source>
</evidence>
<name>A0A379CEJ3_9FIRM</name>
<accession>A0A379CEJ3</accession>
<dbReference type="EMBL" id="UGTB01000004">
    <property type="protein sequence ID" value="SUB60186.1"/>
    <property type="molecule type" value="Genomic_DNA"/>
</dbReference>
<reference evidence="1 2" key="1">
    <citation type="submission" date="2018-06" db="EMBL/GenBank/DDBJ databases">
        <authorList>
            <consortium name="Pathogen Informatics"/>
            <person name="Doyle S."/>
        </authorList>
    </citation>
    <scope>NUCLEOTIDE SEQUENCE [LARGE SCALE GENOMIC DNA]</scope>
    <source>
        <strain evidence="1 2">NCTC11460</strain>
    </source>
</reference>